<keyword evidence="2" id="KW-0560">Oxidoreductase</keyword>
<feature type="domain" description="FAD-binding" evidence="1">
    <location>
        <begin position="5"/>
        <end position="159"/>
    </location>
</feature>
<dbReference type="NCBIfam" id="TIGR02032">
    <property type="entry name" value="GG-red-SF"/>
    <property type="match status" value="1"/>
</dbReference>
<dbReference type="PANTHER" id="PTHR42685:SF22">
    <property type="entry name" value="CONDITIONED MEDIUM FACTOR RECEPTOR 1"/>
    <property type="match status" value="1"/>
</dbReference>
<dbReference type="EC" id="1.-.-.-" evidence="2"/>
<organism evidence="2 3">
    <name type="scientific">Actinomycetospora atypica</name>
    <dbReference type="NCBI Taxonomy" id="1290095"/>
    <lineage>
        <taxon>Bacteria</taxon>
        <taxon>Bacillati</taxon>
        <taxon>Actinomycetota</taxon>
        <taxon>Actinomycetes</taxon>
        <taxon>Pseudonocardiales</taxon>
        <taxon>Pseudonocardiaceae</taxon>
        <taxon>Actinomycetospora</taxon>
    </lineage>
</organism>
<evidence type="ECO:0000313" key="2">
    <source>
        <dbReference type="EMBL" id="MFC5061778.1"/>
    </source>
</evidence>
<gene>
    <name evidence="2" type="ORF">ACFPBZ_06150</name>
</gene>
<name>A0ABV9YG48_9PSEU</name>
<dbReference type="InterPro" id="IPR002938">
    <property type="entry name" value="FAD-bd"/>
</dbReference>
<dbReference type="RefSeq" id="WP_378035132.1">
    <property type="nucleotide sequence ID" value="NZ_JBHSIV010000005.1"/>
</dbReference>
<keyword evidence="3" id="KW-1185">Reference proteome</keyword>
<proteinExistence type="predicted"/>
<dbReference type="PRINTS" id="PR00420">
    <property type="entry name" value="RNGMNOXGNASE"/>
</dbReference>
<dbReference type="PANTHER" id="PTHR42685">
    <property type="entry name" value="GERANYLGERANYL DIPHOSPHATE REDUCTASE"/>
    <property type="match status" value="1"/>
</dbReference>
<dbReference type="InterPro" id="IPR036188">
    <property type="entry name" value="FAD/NAD-bd_sf"/>
</dbReference>
<dbReference type="SUPFAM" id="SSF51905">
    <property type="entry name" value="FAD/NAD(P)-binding domain"/>
    <property type="match status" value="1"/>
</dbReference>
<comment type="caution">
    <text evidence="2">The sequence shown here is derived from an EMBL/GenBank/DDBJ whole genome shotgun (WGS) entry which is preliminary data.</text>
</comment>
<dbReference type="Pfam" id="PF01494">
    <property type="entry name" value="FAD_binding_3"/>
    <property type="match status" value="1"/>
</dbReference>
<accession>A0ABV9YG48</accession>
<sequence length="392" mass="40974">MSTWDVAVVGAGPAGAAAALGALHAAPHLRVAMLDRADFPRDKACGDGIAPHVLDRLAEVGVTGLLDDHVPAARLRLDRDGRGAERVMARPSYVVPRRVLDARLVDAACAAGATLVRHRVRDLAHDDHRVVLDPGPDEVGATLVVGADGARSVLRRHLGRPDGDVALALRGYAPVTPGREGAQVITFGTLRQPSYAWSFDRGDGWANIGYGEVLGRTPGGVPGRTELIAHLEALLPGATRGAGDWRGAHLPLSGWRWSPPTGRVLLVGDAAGLVNPMTGEGIYYAVATGLAAGRAAAEAIAAGRPDDAGRRYRRAARAHLFPHLRHTAAAGLLSRRPPMLDAGLRAAARDQRVFDDLVELGLARGRITPAVARGLAGALLRPDHGGGRPCGS</sequence>
<dbReference type="Gene3D" id="3.50.50.60">
    <property type="entry name" value="FAD/NAD(P)-binding domain"/>
    <property type="match status" value="1"/>
</dbReference>
<evidence type="ECO:0000259" key="1">
    <source>
        <dbReference type="Pfam" id="PF01494"/>
    </source>
</evidence>
<reference evidence="3" key="1">
    <citation type="journal article" date="2019" name="Int. J. Syst. Evol. Microbiol.">
        <title>The Global Catalogue of Microorganisms (GCM) 10K type strain sequencing project: providing services to taxonomists for standard genome sequencing and annotation.</title>
        <authorList>
            <consortium name="The Broad Institute Genomics Platform"/>
            <consortium name="The Broad Institute Genome Sequencing Center for Infectious Disease"/>
            <person name="Wu L."/>
            <person name="Ma J."/>
        </authorList>
    </citation>
    <scope>NUCLEOTIDE SEQUENCE [LARGE SCALE GENOMIC DNA]</scope>
    <source>
        <strain evidence="3">CGMCC 4.7093</strain>
    </source>
</reference>
<dbReference type="InterPro" id="IPR011777">
    <property type="entry name" value="Geranylgeranyl_Rdtase_fam"/>
</dbReference>
<dbReference type="InterPro" id="IPR050407">
    <property type="entry name" value="Geranylgeranyl_reductase"/>
</dbReference>
<dbReference type="GO" id="GO:0016491">
    <property type="term" value="F:oxidoreductase activity"/>
    <property type="evidence" value="ECO:0007669"/>
    <property type="project" value="UniProtKB-KW"/>
</dbReference>
<dbReference type="Proteomes" id="UP001595947">
    <property type="component" value="Unassembled WGS sequence"/>
</dbReference>
<evidence type="ECO:0000313" key="3">
    <source>
        <dbReference type="Proteomes" id="UP001595947"/>
    </source>
</evidence>
<protein>
    <submittedName>
        <fullName evidence="2">NAD(P)/FAD-dependent oxidoreductase</fullName>
        <ecNumber evidence="2">1.-.-.-</ecNumber>
    </submittedName>
</protein>
<dbReference type="EMBL" id="JBHSIV010000005">
    <property type="protein sequence ID" value="MFC5061778.1"/>
    <property type="molecule type" value="Genomic_DNA"/>
</dbReference>